<evidence type="ECO:0000313" key="4">
    <source>
        <dbReference type="Proteomes" id="UP000308760"/>
    </source>
</evidence>
<reference evidence="3 4" key="2">
    <citation type="submission" date="2019-05" db="EMBL/GenBank/DDBJ databases">
        <title>Glycomyces buryatensis sp. nov.</title>
        <authorList>
            <person name="Nikitina E."/>
        </authorList>
    </citation>
    <scope>NUCLEOTIDE SEQUENCE [LARGE SCALE GENOMIC DNA]</scope>
    <source>
        <strain evidence="3 4">18</strain>
    </source>
</reference>
<evidence type="ECO:0000256" key="1">
    <source>
        <dbReference type="SAM" id="Coils"/>
    </source>
</evidence>
<evidence type="ECO:0000256" key="2">
    <source>
        <dbReference type="SAM" id="MobiDB-lite"/>
    </source>
</evidence>
<dbReference type="EMBL" id="STGY01000065">
    <property type="protein sequence ID" value="THV39621.1"/>
    <property type="molecule type" value="Genomic_DNA"/>
</dbReference>
<dbReference type="RefSeq" id="WP_136535788.1">
    <property type="nucleotide sequence ID" value="NZ_STGY01000065.1"/>
</dbReference>
<feature type="coiled-coil region" evidence="1">
    <location>
        <begin position="45"/>
        <end position="87"/>
    </location>
</feature>
<protein>
    <recommendedName>
        <fullName evidence="5">DUF4355 domain-containing protein</fullName>
    </recommendedName>
</protein>
<evidence type="ECO:0000313" key="3">
    <source>
        <dbReference type="EMBL" id="THV39621.1"/>
    </source>
</evidence>
<reference evidence="4" key="1">
    <citation type="submission" date="2019-04" db="EMBL/GenBank/DDBJ databases">
        <title>Nocardioides xinjiangensis sp. nov.</title>
        <authorList>
            <person name="Liu S."/>
        </authorList>
    </citation>
    <scope>NUCLEOTIDE SEQUENCE [LARGE SCALE GENOMIC DNA]</scope>
    <source>
        <strain evidence="4">18</strain>
    </source>
</reference>
<keyword evidence="4" id="KW-1185">Reference proteome</keyword>
<dbReference type="OrthoDB" id="4546967at2"/>
<sequence>MGDEPQTTPDTVPEAPAAPAPVPAPPPAAPAADLTGLPDWAQSEIKNLRKESASYRTKAKSLEDESKSELQRALDALEASKTELSTTRTELTRSKVMTEFGIDPELSDFLNGDEAAMRAAAEKLSRLATDQRAASLRSAPVAALQSGGTAPAAEADWDPAEIARQVRDASLY</sequence>
<name>A0A4S8Q8B3_9ACTN</name>
<evidence type="ECO:0008006" key="5">
    <source>
        <dbReference type="Google" id="ProtNLM"/>
    </source>
</evidence>
<dbReference type="Proteomes" id="UP000308760">
    <property type="component" value="Unassembled WGS sequence"/>
</dbReference>
<dbReference type="AlphaFoldDB" id="A0A4S8Q8B3"/>
<feature type="compositionally biased region" description="Pro residues" evidence="2">
    <location>
        <begin position="16"/>
        <end position="29"/>
    </location>
</feature>
<organism evidence="3 4">
    <name type="scientific">Glycomyces buryatensis</name>
    <dbReference type="NCBI Taxonomy" id="2570927"/>
    <lineage>
        <taxon>Bacteria</taxon>
        <taxon>Bacillati</taxon>
        <taxon>Actinomycetota</taxon>
        <taxon>Actinomycetes</taxon>
        <taxon>Glycomycetales</taxon>
        <taxon>Glycomycetaceae</taxon>
        <taxon>Glycomyces</taxon>
    </lineage>
</organism>
<proteinExistence type="predicted"/>
<feature type="compositionally biased region" description="Polar residues" evidence="2">
    <location>
        <begin position="1"/>
        <end position="10"/>
    </location>
</feature>
<gene>
    <name evidence="3" type="ORF">FAB82_17270</name>
</gene>
<comment type="caution">
    <text evidence="3">The sequence shown here is derived from an EMBL/GenBank/DDBJ whole genome shotgun (WGS) entry which is preliminary data.</text>
</comment>
<feature type="region of interest" description="Disordered" evidence="2">
    <location>
        <begin position="1"/>
        <end position="37"/>
    </location>
</feature>
<keyword evidence="1" id="KW-0175">Coiled coil</keyword>
<accession>A0A4S8Q8B3</accession>